<evidence type="ECO:0000313" key="4">
    <source>
        <dbReference type="Proteomes" id="UP000224006"/>
    </source>
</evidence>
<dbReference type="OrthoDB" id="329851at2759"/>
<dbReference type="Gene3D" id="3.10.20.90">
    <property type="entry name" value="Phosphatidylinositol 3-kinase Catalytic Subunit, Chain A, domain 1"/>
    <property type="match status" value="1"/>
</dbReference>
<dbReference type="VEuPathDB" id="ToxoDB:BESB_001880"/>
<dbReference type="Pfam" id="PF00240">
    <property type="entry name" value="ubiquitin"/>
    <property type="match status" value="1"/>
</dbReference>
<feature type="domain" description="Ubiquitin-like" evidence="2">
    <location>
        <begin position="77"/>
        <end position="153"/>
    </location>
</feature>
<feature type="compositionally biased region" description="Basic and acidic residues" evidence="1">
    <location>
        <begin position="176"/>
        <end position="185"/>
    </location>
</feature>
<evidence type="ECO:0000256" key="1">
    <source>
        <dbReference type="SAM" id="MobiDB-lite"/>
    </source>
</evidence>
<name>A0A2A9MNM8_BESBE</name>
<accession>A0A2A9MNM8</accession>
<dbReference type="SUPFAM" id="SSF54236">
    <property type="entry name" value="Ubiquitin-like"/>
    <property type="match status" value="1"/>
</dbReference>
<protein>
    <recommendedName>
        <fullName evidence="2">Ubiquitin-like domain-containing protein</fullName>
    </recommendedName>
</protein>
<dbReference type="Proteomes" id="UP000224006">
    <property type="component" value="Chromosome I"/>
</dbReference>
<feature type="region of interest" description="Disordered" evidence="1">
    <location>
        <begin position="151"/>
        <end position="185"/>
    </location>
</feature>
<dbReference type="AlphaFoldDB" id="A0A2A9MNM8"/>
<keyword evidence="4" id="KW-1185">Reference proteome</keyword>
<organism evidence="3 4">
    <name type="scientific">Besnoitia besnoiti</name>
    <name type="common">Apicomplexan protozoan</name>
    <dbReference type="NCBI Taxonomy" id="94643"/>
    <lineage>
        <taxon>Eukaryota</taxon>
        <taxon>Sar</taxon>
        <taxon>Alveolata</taxon>
        <taxon>Apicomplexa</taxon>
        <taxon>Conoidasida</taxon>
        <taxon>Coccidia</taxon>
        <taxon>Eucoccidiorida</taxon>
        <taxon>Eimeriorina</taxon>
        <taxon>Sarcocystidae</taxon>
        <taxon>Besnoitia</taxon>
    </lineage>
</organism>
<gene>
    <name evidence="3" type="ORF">BESB_001880</name>
</gene>
<evidence type="ECO:0000313" key="3">
    <source>
        <dbReference type="EMBL" id="PFH37846.1"/>
    </source>
</evidence>
<comment type="caution">
    <text evidence="3">The sequence shown here is derived from an EMBL/GenBank/DDBJ whole genome shotgun (WGS) entry which is preliminary data.</text>
</comment>
<dbReference type="InterPro" id="IPR029071">
    <property type="entry name" value="Ubiquitin-like_domsf"/>
</dbReference>
<dbReference type="EMBL" id="NWUJ01000001">
    <property type="protein sequence ID" value="PFH37846.1"/>
    <property type="molecule type" value="Genomic_DNA"/>
</dbReference>
<dbReference type="GeneID" id="40305251"/>
<dbReference type="KEGG" id="bbes:BESB_001880"/>
<sequence>MLLHHLAGTNFFASAARGARGTAPTLVKSSLTGVGGLQNAALTADGVVFDSKKKPEDYSIGPETRLYVTSVPYSMPTRLFIVYAETGETVAVEMLAADPVSVLMRLLHTRLGLEPEDLLLVHRGEVLERDHSLQEQGVASDALVYLLLKSQQPPLPPPAPVSRSPPGAQKGALAAKEAEEAKKKV</sequence>
<dbReference type="PROSITE" id="PS50053">
    <property type="entry name" value="UBIQUITIN_2"/>
    <property type="match status" value="1"/>
</dbReference>
<proteinExistence type="predicted"/>
<evidence type="ECO:0000259" key="2">
    <source>
        <dbReference type="PROSITE" id="PS50053"/>
    </source>
</evidence>
<reference evidence="3 4" key="1">
    <citation type="submission" date="2017-09" db="EMBL/GenBank/DDBJ databases">
        <title>Genome sequencing of Besnoitia besnoiti strain Bb-Ger1.</title>
        <authorList>
            <person name="Schares G."/>
            <person name="Venepally P."/>
            <person name="Lorenzi H.A."/>
        </authorList>
    </citation>
    <scope>NUCLEOTIDE SEQUENCE [LARGE SCALE GENOMIC DNA]</scope>
    <source>
        <strain evidence="3 4">Bb-Ger1</strain>
    </source>
</reference>
<dbReference type="CDD" id="cd17039">
    <property type="entry name" value="Ubl_ubiquitin_like"/>
    <property type="match status" value="1"/>
</dbReference>
<dbReference type="RefSeq" id="XP_029221855.1">
    <property type="nucleotide sequence ID" value="XM_029358943.1"/>
</dbReference>
<dbReference type="InterPro" id="IPR000626">
    <property type="entry name" value="Ubiquitin-like_dom"/>
</dbReference>